<protein>
    <submittedName>
        <fullName evidence="1">Uncharacterized protein</fullName>
    </submittedName>
</protein>
<gene>
    <name evidence="1" type="ORF">MNBD_GAMMA11-1329</name>
</gene>
<evidence type="ECO:0000313" key="1">
    <source>
        <dbReference type="EMBL" id="VAW64760.1"/>
    </source>
</evidence>
<reference evidence="1" key="1">
    <citation type="submission" date="2018-06" db="EMBL/GenBank/DDBJ databases">
        <authorList>
            <person name="Zhirakovskaya E."/>
        </authorList>
    </citation>
    <scope>NUCLEOTIDE SEQUENCE</scope>
</reference>
<dbReference type="EMBL" id="UOFG01000238">
    <property type="protein sequence ID" value="VAW64760.1"/>
    <property type="molecule type" value="Genomic_DNA"/>
</dbReference>
<proteinExistence type="predicted"/>
<name>A0A3B0XJB0_9ZZZZ</name>
<accession>A0A3B0XJB0</accession>
<organism evidence="1">
    <name type="scientific">hydrothermal vent metagenome</name>
    <dbReference type="NCBI Taxonomy" id="652676"/>
    <lineage>
        <taxon>unclassified sequences</taxon>
        <taxon>metagenomes</taxon>
        <taxon>ecological metagenomes</taxon>
    </lineage>
</organism>
<dbReference type="AlphaFoldDB" id="A0A3B0XJB0"/>
<sequence>MTNGKYSDVRALICLLSVVFAVDTEVGVRAGRRGLY</sequence>